<keyword evidence="4" id="KW-1185">Reference proteome</keyword>
<comment type="caution">
    <text evidence="3">The sequence shown here is derived from an EMBL/GenBank/DDBJ whole genome shotgun (WGS) entry which is preliminary data.</text>
</comment>
<dbReference type="SMART" id="SM00439">
    <property type="entry name" value="BAH"/>
    <property type="match status" value="1"/>
</dbReference>
<name>A0AAN8L8V7_9TELE</name>
<evidence type="ECO:0000313" key="3">
    <source>
        <dbReference type="EMBL" id="KAK6306924.1"/>
    </source>
</evidence>
<dbReference type="InterPro" id="IPR043151">
    <property type="entry name" value="BAH_sf"/>
</dbReference>
<dbReference type="GO" id="GO:0000976">
    <property type="term" value="F:transcription cis-regulatory region binding"/>
    <property type="evidence" value="ECO:0007669"/>
    <property type="project" value="TreeGrafter"/>
</dbReference>
<dbReference type="GO" id="GO:0005677">
    <property type="term" value="C:chromatin silencing complex"/>
    <property type="evidence" value="ECO:0007669"/>
    <property type="project" value="TreeGrafter"/>
</dbReference>
<proteinExistence type="predicted"/>
<feature type="region of interest" description="Disordered" evidence="1">
    <location>
        <begin position="539"/>
        <end position="642"/>
    </location>
</feature>
<dbReference type="PROSITE" id="PS51038">
    <property type="entry name" value="BAH"/>
    <property type="match status" value="1"/>
</dbReference>
<dbReference type="GO" id="GO:0003682">
    <property type="term" value="F:chromatin binding"/>
    <property type="evidence" value="ECO:0007669"/>
    <property type="project" value="InterPro"/>
</dbReference>
<reference evidence="3 4" key="1">
    <citation type="submission" date="2021-04" db="EMBL/GenBank/DDBJ databases">
        <authorList>
            <person name="De Guttry C."/>
            <person name="Zahm M."/>
            <person name="Klopp C."/>
            <person name="Cabau C."/>
            <person name="Louis A."/>
            <person name="Berthelot C."/>
            <person name="Parey E."/>
            <person name="Roest Crollius H."/>
            <person name="Montfort J."/>
            <person name="Robinson-Rechavi M."/>
            <person name="Bucao C."/>
            <person name="Bouchez O."/>
            <person name="Gislard M."/>
            <person name="Lluch J."/>
            <person name="Milhes M."/>
            <person name="Lampietro C."/>
            <person name="Lopez Roques C."/>
            <person name="Donnadieu C."/>
            <person name="Braasch I."/>
            <person name="Desvignes T."/>
            <person name="Postlethwait J."/>
            <person name="Bobe J."/>
            <person name="Wedekind C."/>
            <person name="Guiguen Y."/>
        </authorList>
    </citation>
    <scope>NUCLEOTIDE SEQUENCE [LARGE SCALE GENOMIC DNA]</scope>
    <source>
        <strain evidence="3">Cs_M1</strain>
        <tissue evidence="3">Blood</tissue>
    </source>
</reference>
<dbReference type="PANTHER" id="PTHR46576:SF1">
    <property type="entry name" value="BROMO ADJACENT HOMOLOGY DOMAIN-CONTAINING 1 PROTEIN"/>
    <property type="match status" value="1"/>
</dbReference>
<dbReference type="Pfam" id="PF01426">
    <property type="entry name" value="BAH"/>
    <property type="match status" value="1"/>
</dbReference>
<dbReference type="EMBL" id="JAGTTL010000020">
    <property type="protein sequence ID" value="KAK6306924.1"/>
    <property type="molecule type" value="Genomic_DNA"/>
</dbReference>
<accession>A0AAN8L8V7</accession>
<dbReference type="AlphaFoldDB" id="A0AAN8L8V7"/>
<dbReference type="Gene3D" id="2.30.30.490">
    <property type="match status" value="1"/>
</dbReference>
<feature type="domain" description="BAH" evidence="2">
    <location>
        <begin position="682"/>
        <end position="835"/>
    </location>
</feature>
<sequence length="836" mass="92669">MSQRNSGLLMQRMDIISSMLLRKVCMKGCDDPSTYRPSDSWEQVGLPHAEAMVGGARPKLKRGRPKEVTRGSTKESNDLREEEEDRKLDLCEGDSLDCRVLLTRLEASGDEDEERCLKAPIERKEEGSHNLVRGRTKPCKFRQKTCKAYRLAPEPSNQSKVLCTLPVVEPRKRRLASLNAEAVNSLLLYREDPQGSRLAKKLQSNGDLAKDAIILGHNTPSGPKVAKSDIFETGSSKKYQKAMKMEDLGLLSLYGPTPRRQASLNAAALLKITSTSFRAKHRRAKTNCNQLSGVVRIKLKKQQHHKLHHGQSQAQSQLVQRCCTLCKREYFHPEPQWEGTTGGNGSIRSDFQCGSLLGYPMKSVKEPVVTQVTPSFCSQERSGEYCHRLALFLGQKSFGDEELEAHSLSKGYLPSPRSLAHPHALTISPHPYPCFSGYCVHFAHHETSSTLMTSMSSSPMPYPPSPVAPITLCPGGVQSPKLLSPTGSHPSGIAHLAYCYGEPCRISRYAYRAVPTLASRWCCYNAGCTSCSHNIKMEDDSSSLEDHSPPPVQVSPTPGCLATPSAPPAGQSVPRLQNPLSDPSQPRVPLQVARECPQSAKPPSGSRSGVHGGSPSYCPHIQDKQQLGPTASGAAKQQRITRRRATNGWLPVGVPFEKEVFTVGEETTVLRKCFEGVQRDGEVIRVRDTVLLRSGTRKKSLPYVAKISALWKHPESGEMMMSLFWFYRPEHTQGGRNPSTHCENEIFASRHQDENSVACIEDKCYVLTLAQYCRYCALVKRRGDGLPESATRVVPPCVECTVPAHCCVPTDIDPNLVFMCRHVYDFRYGRILKNLQ</sequence>
<dbReference type="InterPro" id="IPR053032">
    <property type="entry name" value="BAH_domain-containing"/>
</dbReference>
<dbReference type="Proteomes" id="UP001356427">
    <property type="component" value="Unassembled WGS sequence"/>
</dbReference>
<feature type="compositionally biased region" description="Basic and acidic residues" evidence="1">
    <location>
        <begin position="65"/>
        <end position="86"/>
    </location>
</feature>
<dbReference type="PANTHER" id="PTHR46576">
    <property type="entry name" value="BROMO ADJACENT HOMOLOGY DOMAIN-CONTAINING 1 PROTEIN"/>
    <property type="match status" value="1"/>
</dbReference>
<feature type="compositionally biased region" description="Basic and acidic residues" evidence="1">
    <location>
        <begin position="539"/>
        <end position="548"/>
    </location>
</feature>
<dbReference type="GO" id="GO:0045892">
    <property type="term" value="P:negative regulation of DNA-templated transcription"/>
    <property type="evidence" value="ECO:0007669"/>
    <property type="project" value="TreeGrafter"/>
</dbReference>
<evidence type="ECO:0000259" key="2">
    <source>
        <dbReference type="PROSITE" id="PS51038"/>
    </source>
</evidence>
<dbReference type="InterPro" id="IPR001025">
    <property type="entry name" value="BAH_dom"/>
</dbReference>
<evidence type="ECO:0000313" key="4">
    <source>
        <dbReference type="Proteomes" id="UP001356427"/>
    </source>
</evidence>
<evidence type="ECO:0000256" key="1">
    <source>
        <dbReference type="SAM" id="MobiDB-lite"/>
    </source>
</evidence>
<dbReference type="CDD" id="cd04714">
    <property type="entry name" value="BAH_BAHCC1"/>
    <property type="match status" value="1"/>
</dbReference>
<organism evidence="3 4">
    <name type="scientific">Coregonus suidteri</name>
    <dbReference type="NCBI Taxonomy" id="861788"/>
    <lineage>
        <taxon>Eukaryota</taxon>
        <taxon>Metazoa</taxon>
        <taxon>Chordata</taxon>
        <taxon>Craniata</taxon>
        <taxon>Vertebrata</taxon>
        <taxon>Euteleostomi</taxon>
        <taxon>Actinopterygii</taxon>
        <taxon>Neopterygii</taxon>
        <taxon>Teleostei</taxon>
        <taxon>Protacanthopterygii</taxon>
        <taxon>Salmoniformes</taxon>
        <taxon>Salmonidae</taxon>
        <taxon>Coregoninae</taxon>
        <taxon>Coregonus</taxon>
    </lineage>
</organism>
<protein>
    <recommendedName>
        <fullName evidence="2">BAH domain-containing protein</fullName>
    </recommendedName>
</protein>
<gene>
    <name evidence="3" type="ORF">J4Q44_G00220720</name>
</gene>
<dbReference type="GO" id="GO:0031507">
    <property type="term" value="P:heterochromatin formation"/>
    <property type="evidence" value="ECO:0007669"/>
    <property type="project" value="TreeGrafter"/>
</dbReference>
<feature type="region of interest" description="Disordered" evidence="1">
    <location>
        <begin position="53"/>
        <end position="86"/>
    </location>
</feature>
<feature type="compositionally biased region" description="Polar residues" evidence="1">
    <location>
        <begin position="574"/>
        <end position="584"/>
    </location>
</feature>